<proteinExistence type="predicted"/>
<dbReference type="Gene3D" id="3.30.500.20">
    <property type="entry name" value="BH3703-like domains"/>
    <property type="match status" value="1"/>
</dbReference>
<dbReference type="InterPro" id="IPR036170">
    <property type="entry name" value="YezG-like_sf"/>
</dbReference>
<sequence>MKELDDLHNKIGQLLVDSGPENAKKIIARAKLPLDGESCEYEYDYIDQTDSEDWFVPDKLASHDLRLLLVKMRNFYIQNNMTNGKPAWTACEITVDIPEEKISINLQYDD</sequence>
<dbReference type="SUPFAM" id="SSF160424">
    <property type="entry name" value="BH3703-like"/>
    <property type="match status" value="1"/>
</dbReference>
<evidence type="ECO:0000313" key="2">
    <source>
        <dbReference type="Proteomes" id="UP000663901"/>
    </source>
</evidence>
<reference evidence="1" key="1">
    <citation type="submission" date="2020-07" db="EMBL/GenBank/DDBJ databases">
        <title>Genome Sequences for Panteoa spp. that cause Center Rot in Onions.</title>
        <authorList>
            <person name="Asselin J.A."/>
            <person name="Helmann T."/>
            <person name="Beer S."/>
            <person name="Stodghill P."/>
        </authorList>
    </citation>
    <scope>NUCLEOTIDE SEQUENCE</scope>
    <source>
        <strain evidence="1">OC5a</strain>
    </source>
</reference>
<gene>
    <name evidence="1" type="ORF">H0Z12_17690</name>
</gene>
<dbReference type="RefSeq" id="WP_105080598.1">
    <property type="nucleotide sequence ID" value="NZ_CP035034.1"/>
</dbReference>
<protein>
    <submittedName>
        <fullName evidence="1">Uncharacterized protein</fullName>
    </submittedName>
</protein>
<dbReference type="Proteomes" id="UP000663901">
    <property type="component" value="Chromosome"/>
</dbReference>
<dbReference type="AlphaFoldDB" id="A0A8A4K4G4"/>
<evidence type="ECO:0000313" key="1">
    <source>
        <dbReference type="EMBL" id="QTC45509.1"/>
    </source>
</evidence>
<organism evidence="1 2">
    <name type="scientific">Pantoea ananas</name>
    <name type="common">Erwinia uredovora</name>
    <dbReference type="NCBI Taxonomy" id="553"/>
    <lineage>
        <taxon>Bacteria</taxon>
        <taxon>Pseudomonadati</taxon>
        <taxon>Pseudomonadota</taxon>
        <taxon>Gammaproteobacteria</taxon>
        <taxon>Enterobacterales</taxon>
        <taxon>Erwiniaceae</taxon>
        <taxon>Pantoea</taxon>
    </lineage>
</organism>
<dbReference type="EMBL" id="CP059084">
    <property type="protein sequence ID" value="QTC45509.1"/>
    <property type="molecule type" value="Genomic_DNA"/>
</dbReference>
<accession>A0A8A4K4G4</accession>
<name>A0A8A4K4G4_PANAN</name>